<protein>
    <submittedName>
        <fullName evidence="1">Uncharacterized protein</fullName>
    </submittedName>
</protein>
<dbReference type="EMBL" id="CP062699">
    <property type="protein sequence ID" value="QOJ91328.1"/>
    <property type="molecule type" value="Genomic_DNA"/>
</dbReference>
<dbReference type="KEGG" id="ptai:ICN73_00165"/>
<organism evidence="1 2">
    <name type="scientific">Pseudomonas taiwanensis</name>
    <dbReference type="NCBI Taxonomy" id="470150"/>
    <lineage>
        <taxon>Bacteria</taxon>
        <taxon>Pseudomonadati</taxon>
        <taxon>Pseudomonadota</taxon>
        <taxon>Gammaproteobacteria</taxon>
        <taxon>Pseudomonadales</taxon>
        <taxon>Pseudomonadaceae</taxon>
        <taxon>Pseudomonas</taxon>
    </lineage>
</organism>
<reference evidence="1" key="1">
    <citation type="submission" date="2020-09" db="EMBL/GenBank/DDBJ databases">
        <title>Complete genome sequence of Pseudomonas taiwanensis CC, a plant growth-promoting and biotite-weathering strain.</title>
        <authorList>
            <person name="Cheng C."/>
        </authorList>
    </citation>
    <scope>NUCLEOTIDE SEQUENCE [LARGE SCALE GENOMIC DNA]</scope>
    <source>
        <strain evidence="1">WRS8</strain>
    </source>
</reference>
<sequence>MPSILDDIIRHKARKLAKRHIQRALNDLMHGGHFDFEDCQREIRGSYWQRKSVNFVFDRAYDGPWSVLGSEDAIRGCRRFNVPAYLQGWQNQILSLAFNGWVNPHVIERYGWIDEVIGQQYINAKHHLDQLDWNSAPYDKKNRAG</sequence>
<evidence type="ECO:0000313" key="2">
    <source>
        <dbReference type="Proteomes" id="UP000593847"/>
    </source>
</evidence>
<evidence type="ECO:0000313" key="1">
    <source>
        <dbReference type="EMBL" id="QOJ91328.1"/>
    </source>
</evidence>
<dbReference type="AlphaFoldDB" id="A0A7L9GHF4"/>
<accession>A0A7L9GHF4</accession>
<dbReference type="RefSeq" id="WP_014755661.1">
    <property type="nucleotide sequence ID" value="NZ_CP062699.1"/>
</dbReference>
<name>A0A7L9GHF4_9PSED</name>
<keyword evidence="2" id="KW-1185">Reference proteome</keyword>
<dbReference type="Proteomes" id="UP000593847">
    <property type="component" value="Chromosome"/>
</dbReference>
<proteinExistence type="predicted"/>
<gene>
    <name evidence="1" type="ORF">ICN73_00165</name>
</gene>